<gene>
    <name evidence="1" type="ORF">GCM10025778_17810</name>
</gene>
<accession>A0ABP9TNC8</accession>
<comment type="caution">
    <text evidence="1">The sequence shown here is derived from an EMBL/GenBank/DDBJ whole genome shotgun (WGS) entry which is preliminary data.</text>
</comment>
<keyword evidence="2" id="KW-1185">Reference proteome</keyword>
<reference evidence="2" key="1">
    <citation type="journal article" date="2019" name="Int. J. Syst. Evol. Microbiol.">
        <title>The Global Catalogue of Microorganisms (GCM) 10K type strain sequencing project: providing services to taxonomists for standard genome sequencing and annotation.</title>
        <authorList>
            <consortium name="The Broad Institute Genomics Platform"/>
            <consortium name="The Broad Institute Genome Sequencing Center for Infectious Disease"/>
            <person name="Wu L."/>
            <person name="Ma J."/>
        </authorList>
    </citation>
    <scope>NUCLEOTIDE SEQUENCE [LARGE SCALE GENOMIC DNA]</scope>
    <source>
        <strain evidence="2">JCM 18952</strain>
    </source>
</reference>
<evidence type="ECO:0000313" key="1">
    <source>
        <dbReference type="EMBL" id="GAA5227248.1"/>
    </source>
</evidence>
<proteinExistence type="predicted"/>
<dbReference type="Proteomes" id="UP001501257">
    <property type="component" value="Unassembled WGS sequence"/>
</dbReference>
<dbReference type="EMBL" id="BAABLK010000027">
    <property type="protein sequence ID" value="GAA5227248.1"/>
    <property type="molecule type" value="Genomic_DNA"/>
</dbReference>
<sequence>MSAVNHFKAKVGALSRSRADNDPDLIEARRNLKAARLTDQIRVALNTGPKLDAEQLKQLSTLLQGSAA</sequence>
<protein>
    <submittedName>
        <fullName evidence="1">Uncharacterized protein</fullName>
    </submittedName>
</protein>
<organism evidence="1 2">
    <name type="scientific">Paeniglutamicibacter antarcticus</name>
    <dbReference type="NCBI Taxonomy" id="494023"/>
    <lineage>
        <taxon>Bacteria</taxon>
        <taxon>Bacillati</taxon>
        <taxon>Actinomycetota</taxon>
        <taxon>Actinomycetes</taxon>
        <taxon>Micrococcales</taxon>
        <taxon>Micrococcaceae</taxon>
        <taxon>Paeniglutamicibacter</taxon>
    </lineage>
</organism>
<dbReference type="RefSeq" id="WP_210101522.1">
    <property type="nucleotide sequence ID" value="NZ_BAABLK010000027.1"/>
</dbReference>
<name>A0ABP9TNC8_9MICC</name>
<evidence type="ECO:0000313" key="2">
    <source>
        <dbReference type="Proteomes" id="UP001501257"/>
    </source>
</evidence>